<evidence type="ECO:0000313" key="3">
    <source>
        <dbReference type="EMBL" id="QED27532.1"/>
    </source>
</evidence>
<proteinExistence type="predicted"/>
<accession>A0A5B8XNR7</accession>
<dbReference type="InterPro" id="IPR005175">
    <property type="entry name" value="PPC_dom"/>
</dbReference>
<dbReference type="OrthoDB" id="5502710at2"/>
<keyword evidence="4" id="KW-1185">Reference proteome</keyword>
<evidence type="ECO:0000256" key="1">
    <source>
        <dbReference type="SAM" id="MobiDB-lite"/>
    </source>
</evidence>
<evidence type="ECO:0000313" key="4">
    <source>
        <dbReference type="Proteomes" id="UP000321595"/>
    </source>
</evidence>
<dbReference type="Proteomes" id="UP000321595">
    <property type="component" value="Chromosome"/>
</dbReference>
<organism evidence="3 4">
    <name type="scientific">Microvenator marinus</name>
    <dbReference type="NCBI Taxonomy" id="2600177"/>
    <lineage>
        <taxon>Bacteria</taxon>
        <taxon>Deltaproteobacteria</taxon>
        <taxon>Bradymonadales</taxon>
        <taxon>Microvenatoraceae</taxon>
        <taxon>Microvenator</taxon>
    </lineage>
</organism>
<sequence length="315" mass="34725">MHFQESQYQSCLYGVIDSGVDPVEELTRLVELRNIVSGTLGAMGTLENVVLLTQKGKDWEDFSLGDAVCRIVHFRGNIARVGSEPALRVEVLLSVDAPAGQQLVYGHLKSADVVEFEYTLTAFDDLHAERRLDAGLLRLAEIKPNPAFNAPAAKSEAPKPPPETPQRPVRGPVERIAEPRLGKAPEPSDAPSKAREVDPDEDLSVPTASWADVVQASAEPSKTNRAAKKPMPTPKSKRGLDQLDEADDDRALVEPGDILDHPTLGRCRVMRIEDEDFAHIRLERGGIRKLALEICEITHVEEKSGRNVFKVKIKR</sequence>
<dbReference type="PROSITE" id="PS51742">
    <property type="entry name" value="PPC"/>
    <property type="match status" value="1"/>
</dbReference>
<dbReference type="SUPFAM" id="SSF117856">
    <property type="entry name" value="AF0104/ALDC/Ptd012-like"/>
    <property type="match status" value="1"/>
</dbReference>
<dbReference type="Pfam" id="PF03479">
    <property type="entry name" value="PCC"/>
    <property type="match status" value="1"/>
</dbReference>
<name>A0A5B8XNR7_9DELT</name>
<dbReference type="AlphaFoldDB" id="A0A5B8XNR7"/>
<protein>
    <recommendedName>
        <fullName evidence="2">PPC domain-containing protein</fullName>
    </recommendedName>
</protein>
<evidence type="ECO:0000259" key="2">
    <source>
        <dbReference type="PROSITE" id="PS51742"/>
    </source>
</evidence>
<dbReference type="EMBL" id="CP042467">
    <property type="protein sequence ID" value="QED27532.1"/>
    <property type="molecule type" value="Genomic_DNA"/>
</dbReference>
<feature type="region of interest" description="Disordered" evidence="1">
    <location>
        <begin position="148"/>
        <end position="249"/>
    </location>
</feature>
<dbReference type="RefSeq" id="WP_146959217.1">
    <property type="nucleotide sequence ID" value="NZ_CP042467.1"/>
</dbReference>
<dbReference type="KEGG" id="bbae:FRD01_09820"/>
<dbReference type="Gene3D" id="3.30.1330.80">
    <property type="entry name" value="Hypothetical protein, similar to alpha- acetolactate decarboxylase, domain 2"/>
    <property type="match status" value="1"/>
</dbReference>
<feature type="domain" description="PPC" evidence="2">
    <location>
        <begin position="5"/>
        <end position="145"/>
    </location>
</feature>
<feature type="compositionally biased region" description="Basic and acidic residues" evidence="1">
    <location>
        <begin position="172"/>
        <end position="183"/>
    </location>
</feature>
<reference evidence="3 4" key="1">
    <citation type="submission" date="2019-08" db="EMBL/GenBank/DDBJ databases">
        <authorList>
            <person name="Liang Q."/>
        </authorList>
    </citation>
    <scope>NUCLEOTIDE SEQUENCE [LARGE SCALE GENOMIC DNA]</scope>
    <source>
        <strain evidence="3 4">V1718</strain>
    </source>
</reference>
<gene>
    <name evidence="3" type="ORF">FRD01_09820</name>
</gene>